<dbReference type="PANTHER" id="PTHR30388">
    <property type="entry name" value="ALDEHYDE OXIDOREDUCTASE MOLYBDENUM COFACTOR ASSEMBLY PROTEIN"/>
    <property type="match status" value="1"/>
</dbReference>
<comment type="caution">
    <text evidence="2">The sequence shown here is derived from an EMBL/GenBank/DDBJ whole genome shotgun (WGS) entry which is preliminary data.</text>
</comment>
<accession>A0A133S6G1</accession>
<sequence length="248" mass="28128">MKGIKMESIYDIMKDRLQVMEPTFLVTILSGPRQGDRTIYNQDGDILYGDAIEGFTLNRVKPNALCVFGSTECFVEPVEKDPSVLVLGAGHVSRAITDLLLFIGCRATVVDDRPEYVVSEFFDERVTRKCLPLDDFRDKLPLDEYNGFIIVTRAHEFDNTCLEQLRDQLPTYMGVMGSQQRIHYALENLKAKGWTQEELDMIYAPIGLDLGAQTPEEIALSIVSEYLAVVRGKQGQFLRRKRVVSHES</sequence>
<dbReference type="PANTHER" id="PTHR30388:SF6">
    <property type="entry name" value="XANTHINE DEHYDROGENASE SUBUNIT A-RELATED"/>
    <property type="match status" value="1"/>
</dbReference>
<evidence type="ECO:0000313" key="2">
    <source>
        <dbReference type="EMBL" id="KXA65262.1"/>
    </source>
</evidence>
<dbReference type="STRING" id="39777.B7L28_01615"/>
<dbReference type="AlphaFoldDB" id="A0A133S6G1"/>
<dbReference type="InterPro" id="IPR027051">
    <property type="entry name" value="XdhC_Rossmann_dom"/>
</dbReference>
<dbReference type="PATRIC" id="fig|39777.7.peg.398"/>
<feature type="domain" description="XdhC Rossmann" evidence="1">
    <location>
        <begin position="84"/>
        <end position="225"/>
    </location>
</feature>
<dbReference type="Proteomes" id="UP000070226">
    <property type="component" value="Unassembled WGS sequence"/>
</dbReference>
<name>A0A133S6G1_9FIRM</name>
<proteinExistence type="predicted"/>
<organism evidence="2">
    <name type="scientific">Veillonella atypica</name>
    <dbReference type="NCBI Taxonomy" id="39777"/>
    <lineage>
        <taxon>Bacteria</taxon>
        <taxon>Bacillati</taxon>
        <taxon>Bacillota</taxon>
        <taxon>Negativicutes</taxon>
        <taxon>Veillonellales</taxon>
        <taxon>Veillonellaceae</taxon>
        <taxon>Veillonella</taxon>
    </lineage>
</organism>
<evidence type="ECO:0000259" key="1">
    <source>
        <dbReference type="Pfam" id="PF13478"/>
    </source>
</evidence>
<dbReference type="InterPro" id="IPR052698">
    <property type="entry name" value="MoCofactor_Util/Proc"/>
</dbReference>
<evidence type="ECO:0000313" key="3">
    <source>
        <dbReference type="Proteomes" id="UP000070226"/>
    </source>
</evidence>
<reference evidence="2 3" key="1">
    <citation type="submission" date="2016-01" db="EMBL/GenBank/DDBJ databases">
        <authorList>
            <person name="Oliw E.H."/>
        </authorList>
    </citation>
    <scope>NUCLEOTIDE SEQUENCE [LARGE SCALE GENOMIC DNA]</scope>
    <source>
        <strain evidence="2 3">CMW7756B</strain>
    </source>
</reference>
<dbReference type="Gene3D" id="3.40.50.720">
    <property type="entry name" value="NAD(P)-binding Rossmann-like Domain"/>
    <property type="match status" value="1"/>
</dbReference>
<dbReference type="Pfam" id="PF13478">
    <property type="entry name" value="XdhC_C"/>
    <property type="match status" value="1"/>
</dbReference>
<gene>
    <name evidence="2" type="ORF">HMPREF3233_00408</name>
</gene>
<dbReference type="EMBL" id="LRQT01000007">
    <property type="protein sequence ID" value="KXA65262.1"/>
    <property type="molecule type" value="Genomic_DNA"/>
</dbReference>
<protein>
    <recommendedName>
        <fullName evidence="1">XdhC Rossmann domain-containing protein</fullName>
    </recommendedName>
</protein>